<dbReference type="EMBL" id="BMTP01000001">
    <property type="protein sequence ID" value="GGU18084.1"/>
    <property type="molecule type" value="Genomic_DNA"/>
</dbReference>
<comment type="caution">
    <text evidence="1">The sequence shown here is derived from an EMBL/GenBank/DDBJ whole genome shotgun (WGS) entry which is preliminary data.</text>
</comment>
<reference evidence="1" key="2">
    <citation type="submission" date="2020-09" db="EMBL/GenBank/DDBJ databases">
        <authorList>
            <person name="Sun Q."/>
            <person name="Ohkuma M."/>
        </authorList>
    </citation>
    <scope>NUCLEOTIDE SEQUENCE</scope>
    <source>
        <strain evidence="1">JCM 4391</strain>
    </source>
</reference>
<organism evidence="1 2">
    <name type="scientific">Streptomyces lavendofoliae</name>
    <dbReference type="NCBI Taxonomy" id="67314"/>
    <lineage>
        <taxon>Bacteria</taxon>
        <taxon>Bacillati</taxon>
        <taxon>Actinomycetota</taxon>
        <taxon>Actinomycetes</taxon>
        <taxon>Kitasatosporales</taxon>
        <taxon>Streptomycetaceae</taxon>
        <taxon>Streptomyces</taxon>
    </lineage>
</organism>
<accession>A0A918M170</accession>
<reference evidence="1" key="1">
    <citation type="journal article" date="2014" name="Int. J. Syst. Evol. Microbiol.">
        <title>Complete genome sequence of Corynebacterium casei LMG S-19264T (=DSM 44701T), isolated from a smear-ripened cheese.</title>
        <authorList>
            <consortium name="US DOE Joint Genome Institute (JGI-PGF)"/>
            <person name="Walter F."/>
            <person name="Albersmeier A."/>
            <person name="Kalinowski J."/>
            <person name="Ruckert C."/>
        </authorList>
    </citation>
    <scope>NUCLEOTIDE SEQUENCE</scope>
    <source>
        <strain evidence="1">JCM 4391</strain>
    </source>
</reference>
<sequence length="66" mass="7119">MLFIYADGRSPGPPGPEGVPLQWCNGAAPSEESRVPATDWMMGAATEACHARGRWSGFGRELLWGE</sequence>
<evidence type="ECO:0000313" key="1">
    <source>
        <dbReference type="EMBL" id="GGU18084.1"/>
    </source>
</evidence>
<dbReference type="Proteomes" id="UP000636661">
    <property type="component" value="Unassembled WGS sequence"/>
</dbReference>
<protein>
    <submittedName>
        <fullName evidence="1">Uncharacterized protein</fullName>
    </submittedName>
</protein>
<gene>
    <name evidence="1" type="ORF">GCM10010274_00390</name>
</gene>
<keyword evidence="2" id="KW-1185">Reference proteome</keyword>
<evidence type="ECO:0000313" key="2">
    <source>
        <dbReference type="Proteomes" id="UP000636661"/>
    </source>
</evidence>
<proteinExistence type="predicted"/>
<dbReference type="AlphaFoldDB" id="A0A918M170"/>
<name>A0A918M170_9ACTN</name>